<organism evidence="2 3">
    <name type="scientific">Catenuloplanes nepalensis</name>
    <dbReference type="NCBI Taxonomy" id="587533"/>
    <lineage>
        <taxon>Bacteria</taxon>
        <taxon>Bacillati</taxon>
        <taxon>Actinomycetota</taxon>
        <taxon>Actinomycetes</taxon>
        <taxon>Micromonosporales</taxon>
        <taxon>Micromonosporaceae</taxon>
        <taxon>Catenuloplanes</taxon>
    </lineage>
</organism>
<dbReference type="InterPro" id="IPR014942">
    <property type="entry name" value="AbiEii"/>
</dbReference>
<accession>A0ABT9N5L5</accession>
<reference evidence="2 3" key="1">
    <citation type="submission" date="2023-07" db="EMBL/GenBank/DDBJ databases">
        <title>Sequencing the genomes of 1000 actinobacteria strains.</title>
        <authorList>
            <person name="Klenk H.-P."/>
        </authorList>
    </citation>
    <scope>NUCLEOTIDE SEQUENCE [LARGE SCALE GENOMIC DNA]</scope>
    <source>
        <strain evidence="2 3">DSM 44710</strain>
    </source>
</reference>
<name>A0ABT9N5L5_9ACTN</name>
<feature type="region of interest" description="Disordered" evidence="1">
    <location>
        <begin position="188"/>
        <end position="217"/>
    </location>
</feature>
<gene>
    <name evidence="2" type="ORF">J2S43_007514</name>
</gene>
<evidence type="ECO:0000313" key="2">
    <source>
        <dbReference type="EMBL" id="MDP9799002.1"/>
    </source>
</evidence>
<keyword evidence="3" id="KW-1185">Reference proteome</keyword>
<evidence type="ECO:0008006" key="4">
    <source>
        <dbReference type="Google" id="ProtNLM"/>
    </source>
</evidence>
<dbReference type="Pfam" id="PF08843">
    <property type="entry name" value="AbiEii"/>
    <property type="match status" value="1"/>
</dbReference>
<proteinExistence type="predicted"/>
<dbReference type="EMBL" id="JAUSRA010000001">
    <property type="protein sequence ID" value="MDP9799002.1"/>
    <property type="molecule type" value="Genomic_DNA"/>
</dbReference>
<sequence length="217" mass="23674">MTERYHSASALRRALEARLMQEATDAGTDLARRRRLVVFDRIATRLAADSTAGWILKGGAALEFRLRASARTTKDMDLAACPADEPDLDGPAVRSLLLDALAFDEDGDGFLFQLSSPAPLRAGTAGRGGWRFSIESRLAGRSFTTVRVDVVTRGEEITRTERLALPNTLAFAGTPPRDIEAEDRRQRFAEKASRVHPRLSRSSQHSSQRPGGLGVAS</sequence>
<feature type="compositionally biased region" description="Low complexity" evidence="1">
    <location>
        <begin position="200"/>
        <end position="210"/>
    </location>
</feature>
<dbReference type="Proteomes" id="UP001240984">
    <property type="component" value="Unassembled WGS sequence"/>
</dbReference>
<evidence type="ECO:0000313" key="3">
    <source>
        <dbReference type="Proteomes" id="UP001240984"/>
    </source>
</evidence>
<evidence type="ECO:0000256" key="1">
    <source>
        <dbReference type="SAM" id="MobiDB-lite"/>
    </source>
</evidence>
<protein>
    <recommendedName>
        <fullName evidence="4">Nucleotidyl transferase AbiEii/AbiGii toxin family protein</fullName>
    </recommendedName>
</protein>
<comment type="caution">
    <text evidence="2">The sequence shown here is derived from an EMBL/GenBank/DDBJ whole genome shotgun (WGS) entry which is preliminary data.</text>
</comment>